<evidence type="ECO:0000256" key="3">
    <source>
        <dbReference type="ARBA" id="ARBA00023239"/>
    </source>
</evidence>
<dbReference type="InterPro" id="IPR005000">
    <property type="entry name" value="Aldolase/citrate-lyase_domain"/>
</dbReference>
<comment type="similarity">
    <text evidence="1">Belongs to the HpcH/HpaI aldolase family.</text>
</comment>
<feature type="domain" description="HpcH/HpaI aldolase/citrate lyase" evidence="4">
    <location>
        <begin position="1"/>
        <end position="149"/>
    </location>
</feature>
<sequence>MISTPEQAEEFVRWAKFAPRGRRGLNNWGHDGKFSLTPVAEFCRQANEKTFVAIQIETVSAVECCEEIASIEGVDHLFIGPADLSQAYGVTGQMSHPLLLAAIARVSRACAAYNKTFGAVSFAPEQAASFLEQGCRLISITSDVHTFQHGITAVKDKFHELFADQQMC</sequence>
<evidence type="ECO:0000259" key="4">
    <source>
        <dbReference type="Pfam" id="PF03328"/>
    </source>
</evidence>
<name>A0A1I3MZ52_9PLAN</name>
<dbReference type="EMBL" id="FOQD01000014">
    <property type="protein sequence ID" value="SFJ02278.1"/>
    <property type="molecule type" value="Genomic_DNA"/>
</dbReference>
<protein>
    <submittedName>
        <fullName evidence="5">2-dehydro-3-deoxyglucarate aldolase/4-hydroxy-2-oxoheptanedioate aldolase</fullName>
    </submittedName>
</protein>
<evidence type="ECO:0000256" key="2">
    <source>
        <dbReference type="ARBA" id="ARBA00022723"/>
    </source>
</evidence>
<dbReference type="InterPro" id="IPR050251">
    <property type="entry name" value="HpcH-HpaI_aldolase"/>
</dbReference>
<gene>
    <name evidence="5" type="ORF">SAMN05421753_114155</name>
</gene>
<dbReference type="GO" id="GO:0046872">
    <property type="term" value="F:metal ion binding"/>
    <property type="evidence" value="ECO:0007669"/>
    <property type="project" value="UniProtKB-KW"/>
</dbReference>
<dbReference type="PANTHER" id="PTHR30502">
    <property type="entry name" value="2-KETO-3-DEOXY-L-RHAMNONATE ALDOLASE"/>
    <property type="match status" value="1"/>
</dbReference>
<keyword evidence="3" id="KW-0456">Lyase</keyword>
<evidence type="ECO:0000313" key="5">
    <source>
        <dbReference type="EMBL" id="SFJ02278.1"/>
    </source>
</evidence>
<organism evidence="5 6">
    <name type="scientific">Planctomicrobium piriforme</name>
    <dbReference type="NCBI Taxonomy" id="1576369"/>
    <lineage>
        <taxon>Bacteria</taxon>
        <taxon>Pseudomonadati</taxon>
        <taxon>Planctomycetota</taxon>
        <taxon>Planctomycetia</taxon>
        <taxon>Planctomycetales</taxon>
        <taxon>Planctomycetaceae</taxon>
        <taxon>Planctomicrobium</taxon>
    </lineage>
</organism>
<dbReference type="STRING" id="1576369.SAMN05421753_114155"/>
<dbReference type="PANTHER" id="PTHR30502:SF0">
    <property type="entry name" value="PHOSPHOENOLPYRUVATE CARBOXYLASE FAMILY PROTEIN"/>
    <property type="match status" value="1"/>
</dbReference>
<dbReference type="SUPFAM" id="SSF51621">
    <property type="entry name" value="Phosphoenolpyruvate/pyruvate domain"/>
    <property type="match status" value="1"/>
</dbReference>
<keyword evidence="6" id="KW-1185">Reference proteome</keyword>
<dbReference type="InterPro" id="IPR040442">
    <property type="entry name" value="Pyrv_kinase-like_dom_sf"/>
</dbReference>
<accession>A0A1I3MZ52</accession>
<evidence type="ECO:0000313" key="6">
    <source>
        <dbReference type="Proteomes" id="UP000199518"/>
    </source>
</evidence>
<dbReference type="InterPro" id="IPR015813">
    <property type="entry name" value="Pyrv/PenolPyrv_kinase-like_dom"/>
</dbReference>
<reference evidence="6" key="1">
    <citation type="submission" date="2016-10" db="EMBL/GenBank/DDBJ databases">
        <authorList>
            <person name="Varghese N."/>
            <person name="Submissions S."/>
        </authorList>
    </citation>
    <scope>NUCLEOTIDE SEQUENCE [LARGE SCALE GENOMIC DNA]</scope>
    <source>
        <strain evidence="6">DSM 26348</strain>
    </source>
</reference>
<dbReference type="AlphaFoldDB" id="A0A1I3MZ52"/>
<evidence type="ECO:0000256" key="1">
    <source>
        <dbReference type="ARBA" id="ARBA00005568"/>
    </source>
</evidence>
<dbReference type="Pfam" id="PF03328">
    <property type="entry name" value="HpcH_HpaI"/>
    <property type="match status" value="1"/>
</dbReference>
<dbReference type="Proteomes" id="UP000199518">
    <property type="component" value="Unassembled WGS sequence"/>
</dbReference>
<keyword evidence="2" id="KW-0479">Metal-binding</keyword>
<dbReference type="GO" id="GO:0016832">
    <property type="term" value="F:aldehyde-lyase activity"/>
    <property type="evidence" value="ECO:0007669"/>
    <property type="project" value="TreeGrafter"/>
</dbReference>
<dbReference type="Gene3D" id="3.20.20.60">
    <property type="entry name" value="Phosphoenolpyruvate-binding domains"/>
    <property type="match status" value="1"/>
</dbReference>
<dbReference type="GO" id="GO:0005737">
    <property type="term" value="C:cytoplasm"/>
    <property type="evidence" value="ECO:0007669"/>
    <property type="project" value="TreeGrafter"/>
</dbReference>
<proteinExistence type="inferred from homology"/>